<reference evidence="1 2" key="1">
    <citation type="journal article" date="2023" name="bioRxiv">
        <title>Conserved and derived expression patterns and positive selection on dental genes reveal complex evolutionary context of ever-growing rodent molars.</title>
        <authorList>
            <person name="Calamari Z.T."/>
            <person name="Song A."/>
            <person name="Cohen E."/>
            <person name="Akter M."/>
            <person name="Roy R.D."/>
            <person name="Hallikas O."/>
            <person name="Christensen M.M."/>
            <person name="Li P."/>
            <person name="Marangoni P."/>
            <person name="Jernvall J."/>
            <person name="Klein O.D."/>
        </authorList>
    </citation>
    <scope>NUCLEOTIDE SEQUENCE [LARGE SCALE GENOMIC DNA]</scope>
    <source>
        <strain evidence="1">V071</strain>
    </source>
</reference>
<comment type="caution">
    <text evidence="1">The sequence shown here is derived from an EMBL/GenBank/DDBJ whole genome shotgun (WGS) entry which is preliminary data.</text>
</comment>
<accession>A0AAW0HJ78</accession>
<proteinExistence type="predicted"/>
<protein>
    <submittedName>
        <fullName evidence="1">Uncharacterized protein</fullName>
    </submittedName>
</protein>
<evidence type="ECO:0000313" key="2">
    <source>
        <dbReference type="Proteomes" id="UP001488838"/>
    </source>
</evidence>
<organism evidence="1 2">
    <name type="scientific">Myodes glareolus</name>
    <name type="common">Bank vole</name>
    <name type="synonym">Clethrionomys glareolus</name>
    <dbReference type="NCBI Taxonomy" id="447135"/>
    <lineage>
        <taxon>Eukaryota</taxon>
        <taxon>Metazoa</taxon>
        <taxon>Chordata</taxon>
        <taxon>Craniata</taxon>
        <taxon>Vertebrata</taxon>
        <taxon>Euteleostomi</taxon>
        <taxon>Mammalia</taxon>
        <taxon>Eutheria</taxon>
        <taxon>Euarchontoglires</taxon>
        <taxon>Glires</taxon>
        <taxon>Rodentia</taxon>
        <taxon>Myomorpha</taxon>
        <taxon>Muroidea</taxon>
        <taxon>Cricetidae</taxon>
        <taxon>Arvicolinae</taxon>
        <taxon>Myodes</taxon>
    </lineage>
</organism>
<sequence length="132" mass="14841">MTKILGAEPHFWSPALFAPKGHLRRRQPHQWPVSWPNLRFLPCRGALEKATGTPPGDALLDFARFFPDLEPLPFPLGLSDPQPLPPLPLHFWEHSFKHLQAIRLLDACSAYTSSSQGEAPGAHLNSRYQLCD</sequence>
<evidence type="ECO:0000313" key="1">
    <source>
        <dbReference type="EMBL" id="KAK7801660.1"/>
    </source>
</evidence>
<name>A0AAW0HJ78_MYOGA</name>
<gene>
    <name evidence="1" type="ORF">U0070_013154</name>
</gene>
<dbReference type="Proteomes" id="UP001488838">
    <property type="component" value="Unassembled WGS sequence"/>
</dbReference>
<keyword evidence="2" id="KW-1185">Reference proteome</keyword>
<dbReference type="AlphaFoldDB" id="A0AAW0HJ78"/>
<dbReference type="EMBL" id="JBBHLL010000492">
    <property type="protein sequence ID" value="KAK7801660.1"/>
    <property type="molecule type" value="Genomic_DNA"/>
</dbReference>